<name>A0A139XI41_TOXGO</name>
<protein>
    <submittedName>
        <fullName evidence="1">Uncharacterized protein</fullName>
    </submittedName>
</protein>
<gene>
    <name evidence="1" type="ORF">TGARI_372850</name>
</gene>
<dbReference type="VEuPathDB" id="ToxoDB:TGARI_372850"/>
<comment type="caution">
    <text evidence="1">The sequence shown here is derived from an EMBL/GenBank/DDBJ whole genome shotgun (WGS) entry which is preliminary data.</text>
</comment>
<evidence type="ECO:0000313" key="1">
    <source>
        <dbReference type="EMBL" id="KYF38443.1"/>
    </source>
</evidence>
<dbReference type="EMBL" id="AGQS02006149">
    <property type="protein sequence ID" value="KYF38443.1"/>
    <property type="molecule type" value="Genomic_DNA"/>
</dbReference>
<dbReference type="AlphaFoldDB" id="A0A139XI41"/>
<proteinExistence type="predicted"/>
<dbReference type="Proteomes" id="UP000074247">
    <property type="component" value="Unassembled WGS sequence"/>
</dbReference>
<feature type="non-terminal residue" evidence="1">
    <location>
        <position position="1"/>
    </location>
</feature>
<sequence>CLRDCWAYSSGVGGKRTNGGAGMFCISSQLPHHVETTADGITAMRCS</sequence>
<evidence type="ECO:0000313" key="2">
    <source>
        <dbReference type="Proteomes" id="UP000074247"/>
    </source>
</evidence>
<organism evidence="1 2">
    <name type="scientific">Toxoplasma gondii ARI</name>
    <dbReference type="NCBI Taxonomy" id="1074872"/>
    <lineage>
        <taxon>Eukaryota</taxon>
        <taxon>Sar</taxon>
        <taxon>Alveolata</taxon>
        <taxon>Apicomplexa</taxon>
        <taxon>Conoidasida</taxon>
        <taxon>Coccidia</taxon>
        <taxon>Eucoccidiorida</taxon>
        <taxon>Eimeriorina</taxon>
        <taxon>Sarcocystidae</taxon>
        <taxon>Toxoplasma</taxon>
    </lineage>
</organism>
<accession>A0A139XI41</accession>
<reference evidence="1 2" key="1">
    <citation type="journal article" date="2016" name="Nat. Commun.">
        <title>Local admixture of amplified and diversified secreted pathogenesis determinants shapes mosaic Toxoplasma gondii genomes.</title>
        <authorList>
            <person name="Lorenzi H."/>
            <person name="Khan A."/>
            <person name="Behnke M.S."/>
            <person name="Namasivayam S."/>
            <person name="Swapna L.S."/>
            <person name="Hadjithomas M."/>
            <person name="Karamycheva S."/>
            <person name="Pinney D."/>
            <person name="Brunk B.P."/>
            <person name="Ajioka J.W."/>
            <person name="Ajzenberg D."/>
            <person name="Boothroyd J.C."/>
            <person name="Boyle J.P."/>
            <person name="Darde M.L."/>
            <person name="Diaz-Miranda M.A."/>
            <person name="Dubey J.P."/>
            <person name="Fritz H.M."/>
            <person name="Gennari S.M."/>
            <person name="Gregory B.D."/>
            <person name="Kim K."/>
            <person name="Saeij J.P."/>
            <person name="Su C."/>
            <person name="White M.W."/>
            <person name="Zhu X.Q."/>
            <person name="Howe D.K."/>
            <person name="Rosenthal B.M."/>
            <person name="Grigg M.E."/>
            <person name="Parkinson J."/>
            <person name="Liu L."/>
            <person name="Kissinger J.C."/>
            <person name="Roos D.S."/>
            <person name="Sibley L.D."/>
        </authorList>
    </citation>
    <scope>NUCLEOTIDE SEQUENCE [LARGE SCALE GENOMIC DNA]</scope>
    <source>
        <strain evidence="1 2">ARI</strain>
    </source>
</reference>